<dbReference type="Proteomes" id="UP001302349">
    <property type="component" value="Chromosome"/>
</dbReference>
<dbReference type="EMBL" id="CP136051">
    <property type="protein sequence ID" value="WOK04587.1"/>
    <property type="molecule type" value="Genomic_DNA"/>
</dbReference>
<evidence type="ECO:0000259" key="2">
    <source>
        <dbReference type="Pfam" id="PF03795"/>
    </source>
</evidence>
<dbReference type="SUPFAM" id="SSF54909">
    <property type="entry name" value="Dimeric alpha+beta barrel"/>
    <property type="match status" value="1"/>
</dbReference>
<comment type="similarity">
    <text evidence="1">Belongs to the YciI family.</text>
</comment>
<evidence type="ECO:0000313" key="4">
    <source>
        <dbReference type="Proteomes" id="UP001302349"/>
    </source>
</evidence>
<dbReference type="Pfam" id="PF03795">
    <property type="entry name" value="YCII"/>
    <property type="match status" value="1"/>
</dbReference>
<reference evidence="3 4" key="1">
    <citation type="journal article" date="2023" name="Microbiol. Resour. Announc.">
        <title>Complete Genome Sequence of Imperialibacter roseus strain P4T.</title>
        <authorList>
            <person name="Tizabi D.R."/>
            <person name="Bachvaroff T."/>
            <person name="Hill R.T."/>
        </authorList>
    </citation>
    <scope>NUCLEOTIDE SEQUENCE [LARGE SCALE GENOMIC DNA]</scope>
    <source>
        <strain evidence="3 4">P4T</strain>
    </source>
</reference>
<evidence type="ECO:0000313" key="3">
    <source>
        <dbReference type="EMBL" id="WOK04587.1"/>
    </source>
</evidence>
<proteinExistence type="inferred from homology"/>
<organism evidence="3 4">
    <name type="scientific">Imperialibacter roseus</name>
    <dbReference type="NCBI Taxonomy" id="1324217"/>
    <lineage>
        <taxon>Bacteria</taxon>
        <taxon>Pseudomonadati</taxon>
        <taxon>Bacteroidota</taxon>
        <taxon>Cytophagia</taxon>
        <taxon>Cytophagales</taxon>
        <taxon>Flammeovirgaceae</taxon>
        <taxon>Imperialibacter</taxon>
    </lineage>
</organism>
<dbReference type="PANTHER" id="PTHR35174">
    <property type="entry name" value="BLL7171 PROTEIN-RELATED"/>
    <property type="match status" value="1"/>
</dbReference>
<evidence type="ECO:0000256" key="1">
    <source>
        <dbReference type="ARBA" id="ARBA00007689"/>
    </source>
</evidence>
<sequence length="112" mass="12824">MKKFLILIREDLSAVNKMTPEQMEADIAEYVKWKDGLQKENRHVMSDPLEGSGAMIYKNKVETDGPFIESKEAITGFFVFLAKDTEEAISIAKTCPIFKYEGLVELRPIMEF</sequence>
<name>A0ABZ0IJ95_9BACT</name>
<dbReference type="InterPro" id="IPR011008">
    <property type="entry name" value="Dimeric_a/b-barrel"/>
</dbReference>
<dbReference type="Gene3D" id="3.30.70.1060">
    <property type="entry name" value="Dimeric alpha+beta barrel"/>
    <property type="match status" value="1"/>
</dbReference>
<dbReference type="RefSeq" id="WP_317487392.1">
    <property type="nucleotide sequence ID" value="NZ_CP136051.1"/>
</dbReference>
<feature type="domain" description="YCII-related" evidence="2">
    <location>
        <begin position="4"/>
        <end position="112"/>
    </location>
</feature>
<gene>
    <name evidence="3" type="ORF">RT717_16010</name>
</gene>
<keyword evidence="4" id="KW-1185">Reference proteome</keyword>
<dbReference type="InterPro" id="IPR005545">
    <property type="entry name" value="YCII"/>
</dbReference>
<protein>
    <submittedName>
        <fullName evidence="3">YciI family protein</fullName>
    </submittedName>
</protein>
<accession>A0ABZ0IJ95</accession>